<accession>A0A918BPS6</accession>
<comment type="caution">
    <text evidence="2">The sequence shown here is derived from an EMBL/GenBank/DDBJ whole genome shotgun (WGS) entry which is preliminary data.</text>
</comment>
<dbReference type="EMBL" id="BMTU01000006">
    <property type="protein sequence ID" value="GGQ84657.1"/>
    <property type="molecule type" value="Genomic_DNA"/>
</dbReference>
<evidence type="ECO:0000256" key="1">
    <source>
        <dbReference type="SAM" id="MobiDB-lite"/>
    </source>
</evidence>
<dbReference type="RefSeq" id="WP_189558772.1">
    <property type="nucleotide sequence ID" value="NZ_BMTU01000006.1"/>
</dbReference>
<reference evidence="2" key="2">
    <citation type="submission" date="2020-09" db="EMBL/GenBank/DDBJ databases">
        <authorList>
            <person name="Sun Q."/>
            <person name="Ohkuma M."/>
        </authorList>
    </citation>
    <scope>NUCLEOTIDE SEQUENCE</scope>
    <source>
        <strain evidence="2">JCM 4403</strain>
    </source>
</reference>
<dbReference type="AlphaFoldDB" id="A0A918BPS6"/>
<reference evidence="2" key="1">
    <citation type="journal article" date="2014" name="Int. J. Syst. Evol. Microbiol.">
        <title>Complete genome sequence of Corynebacterium casei LMG S-19264T (=DSM 44701T), isolated from a smear-ripened cheese.</title>
        <authorList>
            <consortium name="US DOE Joint Genome Institute (JGI-PGF)"/>
            <person name="Walter F."/>
            <person name="Albersmeier A."/>
            <person name="Kalinowski J."/>
            <person name="Ruckert C."/>
        </authorList>
    </citation>
    <scope>NUCLEOTIDE SEQUENCE</scope>
    <source>
        <strain evidence="2">JCM 4403</strain>
    </source>
</reference>
<dbReference type="SUPFAM" id="SSF50475">
    <property type="entry name" value="FMN-binding split barrel"/>
    <property type="match status" value="1"/>
</dbReference>
<organism evidence="2 3">
    <name type="scientific">Streptomyces pilosus</name>
    <dbReference type="NCBI Taxonomy" id="28893"/>
    <lineage>
        <taxon>Bacteria</taxon>
        <taxon>Bacillati</taxon>
        <taxon>Actinomycetota</taxon>
        <taxon>Actinomycetes</taxon>
        <taxon>Kitasatosporales</taxon>
        <taxon>Streptomycetaceae</taxon>
        <taxon>Streptomyces</taxon>
    </lineage>
</organism>
<dbReference type="InterPro" id="IPR012349">
    <property type="entry name" value="Split_barrel_FMN-bd"/>
</dbReference>
<dbReference type="Proteomes" id="UP000656732">
    <property type="component" value="Unassembled WGS sequence"/>
</dbReference>
<evidence type="ECO:0000313" key="3">
    <source>
        <dbReference type="Proteomes" id="UP000656732"/>
    </source>
</evidence>
<name>A0A918BPS6_9ACTN</name>
<keyword evidence="3" id="KW-1185">Reference proteome</keyword>
<evidence type="ECO:0000313" key="2">
    <source>
        <dbReference type="EMBL" id="GGQ84657.1"/>
    </source>
</evidence>
<proteinExistence type="predicted"/>
<sequence length="101" mass="10558">MSANSEARRSAPARAIDRAVAAFRTGDVDVARRAARSVAVTGPAAVVTDAAARDRPLRSGPVSRVPARHEVLVRIEPEPVTGRELAGGRPQGGVEPARVED</sequence>
<gene>
    <name evidence="2" type="ORF">GCM10010280_34310</name>
</gene>
<feature type="region of interest" description="Disordered" evidence="1">
    <location>
        <begin position="78"/>
        <end position="101"/>
    </location>
</feature>
<protein>
    <submittedName>
        <fullName evidence="2">Uncharacterized protein</fullName>
    </submittedName>
</protein>
<dbReference type="Gene3D" id="2.30.110.10">
    <property type="entry name" value="Electron Transport, Fmn-binding Protein, Chain A"/>
    <property type="match status" value="1"/>
</dbReference>